<sequence length="81" mass="8889">MRTDDIEIIGDFDAAGEGERCPISDKRRYTGIMKGKNTGALTPAEDVVPQSMPSVGKERPERLVIPETLVPKSAWHGFYGV</sequence>
<evidence type="ECO:0000313" key="2">
    <source>
        <dbReference type="Proteomes" id="UP000176409"/>
    </source>
</evidence>
<evidence type="ECO:0000313" key="1">
    <source>
        <dbReference type="EMBL" id="OGG30075.1"/>
    </source>
</evidence>
<accession>A0A1F6AZG2</accession>
<dbReference type="EMBL" id="MFJZ01000031">
    <property type="protein sequence ID" value="OGG30075.1"/>
    <property type="molecule type" value="Genomic_DNA"/>
</dbReference>
<dbReference type="AlphaFoldDB" id="A0A1F6AZG2"/>
<reference evidence="1 2" key="1">
    <citation type="journal article" date="2016" name="Nat. Commun.">
        <title>Thousands of microbial genomes shed light on interconnected biogeochemical processes in an aquifer system.</title>
        <authorList>
            <person name="Anantharaman K."/>
            <person name="Brown C.T."/>
            <person name="Hug L.A."/>
            <person name="Sharon I."/>
            <person name="Castelle C.J."/>
            <person name="Probst A.J."/>
            <person name="Thomas B.C."/>
            <person name="Singh A."/>
            <person name="Wilkins M.J."/>
            <person name="Karaoz U."/>
            <person name="Brodie E.L."/>
            <person name="Williams K.H."/>
            <person name="Hubbard S.S."/>
            <person name="Banfield J.F."/>
        </authorList>
    </citation>
    <scope>NUCLEOTIDE SEQUENCE [LARGE SCALE GENOMIC DNA]</scope>
</reference>
<proteinExistence type="predicted"/>
<protein>
    <submittedName>
        <fullName evidence="1">Uncharacterized protein</fullName>
    </submittedName>
</protein>
<comment type="caution">
    <text evidence="1">The sequence shown here is derived from an EMBL/GenBank/DDBJ whole genome shotgun (WGS) entry which is preliminary data.</text>
</comment>
<dbReference type="Proteomes" id="UP000176409">
    <property type="component" value="Unassembled WGS sequence"/>
</dbReference>
<name>A0A1F6AZG2_9BACT</name>
<organism evidence="1 2">
    <name type="scientific">Candidatus Gottesmanbacteria bacterium RIFCSPLOWO2_01_FULL_49_10</name>
    <dbReference type="NCBI Taxonomy" id="1798396"/>
    <lineage>
        <taxon>Bacteria</taxon>
        <taxon>Candidatus Gottesmaniibacteriota</taxon>
    </lineage>
</organism>
<gene>
    <name evidence="1" type="ORF">A2973_02480</name>
</gene>